<dbReference type="AlphaFoldDB" id="A0A1Y2K5N1"/>
<feature type="chain" id="PRO_5012779334" evidence="2">
    <location>
        <begin position="32"/>
        <end position="151"/>
    </location>
</feature>
<feature type="signal peptide" evidence="2">
    <location>
        <begin position="1"/>
        <end position="31"/>
    </location>
</feature>
<feature type="compositionally biased region" description="Gly residues" evidence="1">
    <location>
        <begin position="62"/>
        <end position="75"/>
    </location>
</feature>
<evidence type="ECO:0000313" key="3">
    <source>
        <dbReference type="EMBL" id="OSM02305.1"/>
    </source>
</evidence>
<dbReference type="EMBL" id="LVJN01000020">
    <property type="protein sequence ID" value="OSM02305.1"/>
    <property type="molecule type" value="Genomic_DNA"/>
</dbReference>
<feature type="compositionally biased region" description="Low complexity" evidence="1">
    <location>
        <begin position="87"/>
        <end position="104"/>
    </location>
</feature>
<name>A0A1Y2K5N1_9PROT</name>
<dbReference type="STRING" id="1434232.MAIT1_05389"/>
<proteinExistence type="predicted"/>
<dbReference type="Proteomes" id="UP000194003">
    <property type="component" value="Unassembled WGS sequence"/>
</dbReference>
<evidence type="ECO:0000256" key="2">
    <source>
        <dbReference type="SAM" id="SignalP"/>
    </source>
</evidence>
<organism evidence="3 4">
    <name type="scientific">Magnetofaba australis IT-1</name>
    <dbReference type="NCBI Taxonomy" id="1434232"/>
    <lineage>
        <taxon>Bacteria</taxon>
        <taxon>Pseudomonadati</taxon>
        <taxon>Pseudomonadota</taxon>
        <taxon>Magnetococcia</taxon>
        <taxon>Magnetococcales</taxon>
        <taxon>Magnetococcaceae</taxon>
        <taxon>Magnetofaba</taxon>
    </lineage>
</organism>
<evidence type="ECO:0000256" key="1">
    <source>
        <dbReference type="SAM" id="MobiDB-lite"/>
    </source>
</evidence>
<accession>A0A1Y2K5N1</accession>
<evidence type="ECO:0000313" key="4">
    <source>
        <dbReference type="Proteomes" id="UP000194003"/>
    </source>
</evidence>
<sequence>MPNQRRKQFPLLGALSLCAAFILSPPTPSQAQSRQEMMEAWRNMTPEQRQAYRQQRMTLGQGQTGQQGMGQGQMGQQGQMPPPPPQNGMNQGQMGRMGQQGQMPPRLRVAWARGNPGSKAWGSKAWPLSIAVAKAKWDNRARCLRRRRRTA</sequence>
<reference evidence="3 4" key="1">
    <citation type="journal article" date="2016" name="BMC Genomics">
        <title>Combined genomic and structural analyses of a cultured magnetotactic bacterium reveals its niche adaptation to a dynamic environment.</title>
        <authorList>
            <person name="Araujo A.C."/>
            <person name="Morillo V."/>
            <person name="Cypriano J."/>
            <person name="Teixeira L.C."/>
            <person name="Leao P."/>
            <person name="Lyra S."/>
            <person name="Almeida L.G."/>
            <person name="Bazylinski D.A."/>
            <person name="Vasconcellos A.T."/>
            <person name="Abreu F."/>
            <person name="Lins U."/>
        </authorList>
    </citation>
    <scope>NUCLEOTIDE SEQUENCE [LARGE SCALE GENOMIC DNA]</scope>
    <source>
        <strain evidence="3 4">IT-1</strain>
    </source>
</reference>
<comment type="caution">
    <text evidence="3">The sequence shown here is derived from an EMBL/GenBank/DDBJ whole genome shotgun (WGS) entry which is preliminary data.</text>
</comment>
<gene>
    <name evidence="3" type="ORF">MAIT1_05389</name>
</gene>
<keyword evidence="2" id="KW-0732">Signal</keyword>
<feature type="region of interest" description="Disordered" evidence="1">
    <location>
        <begin position="57"/>
        <end position="104"/>
    </location>
</feature>
<keyword evidence="4" id="KW-1185">Reference proteome</keyword>
<protein>
    <submittedName>
        <fullName evidence="3">Uncharacterized protein</fullName>
    </submittedName>
</protein>